<proteinExistence type="predicted"/>
<keyword evidence="1" id="KW-0472">Membrane</keyword>
<gene>
    <name evidence="4" type="ORF">LH706_25900</name>
    <name evidence="3" type="ORF">RUN215_v1_440010</name>
</gene>
<evidence type="ECO:0000313" key="3">
    <source>
        <dbReference type="EMBL" id="CUV55164.1"/>
    </source>
</evidence>
<reference evidence="4" key="2">
    <citation type="submission" date="2021-10" db="EMBL/GenBank/DDBJ databases">
        <title>Complete genome sequences of five Ralstonia solancearum strains isolated from sunflower.</title>
        <authorList>
            <person name="She X."/>
            <person name="He Z."/>
        </authorList>
    </citation>
    <scope>NUCLEOTIDE SEQUENCE</scope>
    <source>
        <strain evidence="4">RS638</strain>
        <plasmid evidence="4">p1</plasmid>
    </source>
</reference>
<keyword evidence="1" id="KW-1133">Transmembrane helix</keyword>
<feature type="chain" id="PRO_5006629498" evidence="2">
    <location>
        <begin position="31"/>
        <end position="87"/>
    </location>
</feature>
<keyword evidence="1" id="KW-0812">Transmembrane</keyword>
<evidence type="ECO:0000256" key="1">
    <source>
        <dbReference type="SAM" id="Phobius"/>
    </source>
</evidence>
<keyword evidence="4" id="KW-0614">Plasmid</keyword>
<dbReference type="EMBL" id="CP085044">
    <property type="protein sequence ID" value="UZF17384.1"/>
    <property type="molecule type" value="Genomic_DNA"/>
</dbReference>
<protein>
    <submittedName>
        <fullName evidence="3">Uncharacterized protein</fullName>
    </submittedName>
</protein>
<keyword evidence="2" id="KW-0732">Signal</keyword>
<dbReference type="EMBL" id="LN899820">
    <property type="protein sequence ID" value="CUV55164.1"/>
    <property type="molecule type" value="Genomic_DNA"/>
</dbReference>
<evidence type="ECO:0000313" key="4">
    <source>
        <dbReference type="EMBL" id="UZF17384.1"/>
    </source>
</evidence>
<reference evidence="3" key="1">
    <citation type="submission" date="2015-10" db="EMBL/GenBank/DDBJ databases">
        <authorList>
            <person name="Gilbert D.G."/>
        </authorList>
    </citation>
    <scope>NUCLEOTIDE SEQUENCE</scope>
    <source>
        <strain evidence="3">Phyl III-seqv23</strain>
    </source>
</reference>
<organism evidence="3">
    <name type="scientific">Ralstonia solanacearum</name>
    <name type="common">Pseudomonas solanacearum</name>
    <dbReference type="NCBI Taxonomy" id="305"/>
    <lineage>
        <taxon>Bacteria</taxon>
        <taxon>Pseudomonadati</taxon>
        <taxon>Pseudomonadota</taxon>
        <taxon>Betaproteobacteria</taxon>
        <taxon>Burkholderiales</taxon>
        <taxon>Burkholderiaceae</taxon>
        <taxon>Ralstonia</taxon>
        <taxon>Ralstonia solanacearum species complex</taxon>
    </lineage>
</organism>
<geneLocation type="plasmid" evidence="4">
    <name>p1</name>
</geneLocation>
<dbReference type="AlphaFoldDB" id="A0A0S4WV75"/>
<evidence type="ECO:0000256" key="2">
    <source>
        <dbReference type="SAM" id="SignalP"/>
    </source>
</evidence>
<accession>A0A0S4WV75</accession>
<name>A0A0S4WV75_RALSL</name>
<feature type="signal peptide" evidence="2">
    <location>
        <begin position="1"/>
        <end position="30"/>
    </location>
</feature>
<sequence>MNLLKKANAKYWAITAAACGLAMAALPASAQTAAVDINSAISDAVDAGVTQVKSAWTTNGPKLIGVAIAGVVVGVGIKIVKRLRGAA</sequence>
<feature type="transmembrane region" description="Helical" evidence="1">
    <location>
        <begin position="63"/>
        <end position="80"/>
    </location>
</feature>